<evidence type="ECO:0000259" key="1">
    <source>
        <dbReference type="Pfam" id="PF05685"/>
    </source>
</evidence>
<name>A0A0A1VV10_MICAE</name>
<gene>
    <name evidence="2" type="ORF">N44_03424</name>
</gene>
<sequence length="187" mass="21401">MTANLALAKWSVVDYHRMIAAGILIDRRVELLNGDILEMSPEGPLHKDSGEGLANFLRQRLKDKAWVREVGPITLENSEPEPDIAVVFPPRSRYRDHHPYADEIFWLIEISDSTLSKDLTEKKHIYAQAGIAEYWVVAIKHREIYVFRQPINSDYQYQEKFSTGTLSAAAFPDIVISLDTLWSGNIF</sequence>
<dbReference type="AlphaFoldDB" id="A0A0A1VV10"/>
<proteinExistence type="predicted"/>
<dbReference type="EMBL" id="BBPA01000043">
    <property type="protein sequence ID" value="GAL93672.1"/>
    <property type="molecule type" value="Genomic_DNA"/>
</dbReference>
<evidence type="ECO:0000313" key="2">
    <source>
        <dbReference type="EMBL" id="GAL93672.1"/>
    </source>
</evidence>
<dbReference type="SUPFAM" id="SSF52980">
    <property type="entry name" value="Restriction endonuclease-like"/>
    <property type="match status" value="1"/>
</dbReference>
<dbReference type="CDD" id="cd06260">
    <property type="entry name" value="DUF820-like"/>
    <property type="match status" value="1"/>
</dbReference>
<organism evidence="2 3">
    <name type="scientific">Microcystis aeruginosa NIES-44</name>
    <dbReference type="NCBI Taxonomy" id="449439"/>
    <lineage>
        <taxon>Bacteria</taxon>
        <taxon>Bacillati</taxon>
        <taxon>Cyanobacteriota</taxon>
        <taxon>Cyanophyceae</taxon>
        <taxon>Oscillatoriophycideae</taxon>
        <taxon>Chroococcales</taxon>
        <taxon>Microcystaceae</taxon>
        <taxon>Microcystis</taxon>
    </lineage>
</organism>
<reference evidence="3" key="1">
    <citation type="journal article" date="2015" name="Genome">
        <title>Whole Genome Sequence of the Non-Microcystin-Producing Microcystis aeruginosa Strain NIES-44.</title>
        <authorList>
            <person name="Okano K."/>
            <person name="Miyata N."/>
            <person name="Ozaki Y."/>
        </authorList>
    </citation>
    <scope>NUCLEOTIDE SEQUENCE [LARGE SCALE GENOMIC DNA]</scope>
    <source>
        <strain evidence="3">NIES-44</strain>
    </source>
</reference>
<comment type="caution">
    <text evidence="2">The sequence shown here is derived from an EMBL/GenBank/DDBJ whole genome shotgun (WGS) entry which is preliminary data.</text>
</comment>
<dbReference type="PANTHER" id="PTHR35400">
    <property type="entry name" value="SLR1083 PROTEIN"/>
    <property type="match status" value="1"/>
</dbReference>
<accession>A0A0A1VV10</accession>
<dbReference type="Proteomes" id="UP000030321">
    <property type="component" value="Unassembled WGS sequence"/>
</dbReference>
<dbReference type="InterPro" id="IPR011335">
    <property type="entry name" value="Restrct_endonuc-II-like"/>
</dbReference>
<dbReference type="InterPro" id="IPR012296">
    <property type="entry name" value="Nuclease_put_TT1808"/>
</dbReference>
<dbReference type="PANTHER" id="PTHR35400:SF1">
    <property type="entry name" value="SLR1083 PROTEIN"/>
    <property type="match status" value="1"/>
</dbReference>
<dbReference type="Gene3D" id="3.90.1570.10">
    <property type="entry name" value="tt1808, chain A"/>
    <property type="match status" value="1"/>
</dbReference>
<dbReference type="RefSeq" id="WP_045359529.1">
    <property type="nucleotide sequence ID" value="NZ_BBPA01000043.1"/>
</dbReference>
<evidence type="ECO:0000313" key="3">
    <source>
        <dbReference type="Proteomes" id="UP000030321"/>
    </source>
</evidence>
<dbReference type="InterPro" id="IPR008538">
    <property type="entry name" value="Uma2"/>
</dbReference>
<feature type="domain" description="Putative restriction endonuclease" evidence="1">
    <location>
        <begin position="15"/>
        <end position="176"/>
    </location>
</feature>
<dbReference type="Pfam" id="PF05685">
    <property type="entry name" value="Uma2"/>
    <property type="match status" value="1"/>
</dbReference>
<protein>
    <recommendedName>
        <fullName evidence="1">Putative restriction endonuclease domain-containing protein</fullName>
    </recommendedName>
</protein>